<dbReference type="GO" id="GO:0004014">
    <property type="term" value="F:adenosylmethionine decarboxylase activity"/>
    <property type="evidence" value="ECO:0007669"/>
    <property type="project" value="InterPro"/>
</dbReference>
<evidence type="ECO:0000256" key="2">
    <source>
        <dbReference type="ARBA" id="ARBA00022793"/>
    </source>
</evidence>
<evidence type="ECO:0000256" key="1">
    <source>
        <dbReference type="ARBA" id="ARBA00001928"/>
    </source>
</evidence>
<comment type="cofactor">
    <cofactor evidence="1">
        <name>pyruvate</name>
        <dbReference type="ChEBI" id="CHEBI:15361"/>
    </cofactor>
</comment>
<sequence length="116" mass="13276">MTVPVQGQHLIADVVARAELDANQIEAFMSGVVKHIGLTVIHYWHQDFPNGGAFGPGISAFYILSESHFVVHTAPERQRVNLDLFSCRPFVIEPVRRAMQEAWDVRHWTRWDIIAR</sequence>
<evidence type="ECO:0000313" key="9">
    <source>
        <dbReference type="EMBL" id="KKN03601.1"/>
    </source>
</evidence>
<keyword evidence="7" id="KW-0704">Schiff base</keyword>
<proteinExistence type="predicted"/>
<evidence type="ECO:0000256" key="8">
    <source>
        <dbReference type="ARBA" id="ARBA00023317"/>
    </source>
</evidence>
<dbReference type="PANTHER" id="PTHR33866">
    <property type="entry name" value="S-ADENOSYLMETHIONINE DECARBOXYLASE PROENZYME"/>
    <property type="match status" value="1"/>
</dbReference>
<evidence type="ECO:0000256" key="7">
    <source>
        <dbReference type="ARBA" id="ARBA00023270"/>
    </source>
</evidence>
<evidence type="ECO:0000256" key="6">
    <source>
        <dbReference type="ARBA" id="ARBA00023239"/>
    </source>
</evidence>
<dbReference type="PANTHER" id="PTHR33866:SF2">
    <property type="entry name" value="S-ADENOSYLMETHIONINE DECARBOXYLASE PROENZYME"/>
    <property type="match status" value="1"/>
</dbReference>
<keyword evidence="4" id="KW-0620">Polyamine biosynthesis</keyword>
<comment type="caution">
    <text evidence="9">The sequence shown here is derived from an EMBL/GenBank/DDBJ whole genome shotgun (WGS) entry which is preliminary data.</text>
</comment>
<dbReference type="InterPro" id="IPR016067">
    <property type="entry name" value="S-AdoMet_deCO2ase_core"/>
</dbReference>
<evidence type="ECO:0008006" key="10">
    <source>
        <dbReference type="Google" id="ProtNLM"/>
    </source>
</evidence>
<keyword evidence="2" id="KW-0210">Decarboxylase</keyword>
<dbReference type="AlphaFoldDB" id="A0A0F9PR92"/>
<dbReference type="InterPro" id="IPR003826">
    <property type="entry name" value="AdoMetDC_fam_prok"/>
</dbReference>
<dbReference type="GO" id="GO:0008295">
    <property type="term" value="P:spermidine biosynthetic process"/>
    <property type="evidence" value="ECO:0007669"/>
    <property type="project" value="InterPro"/>
</dbReference>
<dbReference type="Pfam" id="PF02675">
    <property type="entry name" value="AdoMet_dc"/>
    <property type="match status" value="1"/>
</dbReference>
<gene>
    <name evidence="9" type="ORF">LCGC14_1105890</name>
</gene>
<keyword evidence="3" id="KW-0068">Autocatalytic cleavage</keyword>
<evidence type="ECO:0000256" key="3">
    <source>
        <dbReference type="ARBA" id="ARBA00022813"/>
    </source>
</evidence>
<evidence type="ECO:0000256" key="4">
    <source>
        <dbReference type="ARBA" id="ARBA00023115"/>
    </source>
</evidence>
<organism evidence="9">
    <name type="scientific">marine sediment metagenome</name>
    <dbReference type="NCBI Taxonomy" id="412755"/>
    <lineage>
        <taxon>unclassified sequences</taxon>
        <taxon>metagenomes</taxon>
        <taxon>ecological metagenomes</taxon>
    </lineage>
</organism>
<dbReference type="Gene3D" id="3.60.90.10">
    <property type="entry name" value="S-adenosylmethionine decarboxylase"/>
    <property type="match status" value="1"/>
</dbReference>
<keyword evidence="5" id="KW-0865">Zymogen</keyword>
<accession>A0A0F9PR92</accession>
<protein>
    <recommendedName>
        <fullName evidence="10">S-adenosylmethionine decarboxylase proenzyme</fullName>
    </recommendedName>
</protein>
<evidence type="ECO:0000256" key="5">
    <source>
        <dbReference type="ARBA" id="ARBA00023145"/>
    </source>
</evidence>
<keyword evidence="6" id="KW-0456">Lyase</keyword>
<reference evidence="9" key="1">
    <citation type="journal article" date="2015" name="Nature">
        <title>Complex archaea that bridge the gap between prokaryotes and eukaryotes.</title>
        <authorList>
            <person name="Spang A."/>
            <person name="Saw J.H."/>
            <person name="Jorgensen S.L."/>
            <person name="Zaremba-Niedzwiedzka K."/>
            <person name="Martijn J."/>
            <person name="Lind A.E."/>
            <person name="van Eijk R."/>
            <person name="Schleper C."/>
            <person name="Guy L."/>
            <person name="Ettema T.J."/>
        </authorList>
    </citation>
    <scope>NUCLEOTIDE SEQUENCE</scope>
</reference>
<dbReference type="SUPFAM" id="SSF56276">
    <property type="entry name" value="S-adenosylmethionine decarboxylase"/>
    <property type="match status" value="1"/>
</dbReference>
<name>A0A0F9PR92_9ZZZZ</name>
<dbReference type="GO" id="GO:0005829">
    <property type="term" value="C:cytosol"/>
    <property type="evidence" value="ECO:0007669"/>
    <property type="project" value="TreeGrafter"/>
</dbReference>
<dbReference type="EMBL" id="LAZR01005016">
    <property type="protein sequence ID" value="KKN03601.1"/>
    <property type="molecule type" value="Genomic_DNA"/>
</dbReference>
<keyword evidence="8" id="KW-0670">Pyruvate</keyword>